<dbReference type="Proteomes" id="UP000824094">
    <property type="component" value="Unassembled WGS sequence"/>
</dbReference>
<dbReference type="InterPro" id="IPR036412">
    <property type="entry name" value="HAD-like_sf"/>
</dbReference>
<dbReference type="AlphaFoldDB" id="A0A9D1MI28"/>
<gene>
    <name evidence="1" type="ORF">IAB05_03930</name>
</gene>
<dbReference type="GO" id="GO:0000287">
    <property type="term" value="F:magnesium ion binding"/>
    <property type="evidence" value="ECO:0007669"/>
    <property type="project" value="TreeGrafter"/>
</dbReference>
<dbReference type="NCBIfam" id="TIGR01484">
    <property type="entry name" value="HAD-SF-IIB"/>
    <property type="match status" value="1"/>
</dbReference>
<organism evidence="1 2">
    <name type="scientific">Candidatus Stercoripulliclostridium merdigallinarum</name>
    <dbReference type="NCBI Taxonomy" id="2840951"/>
    <lineage>
        <taxon>Bacteria</taxon>
        <taxon>Bacillati</taxon>
        <taxon>Bacillota</taxon>
        <taxon>Clostridia</taxon>
        <taxon>Eubacteriales</taxon>
        <taxon>Candidatus Stercoripulliclostridium</taxon>
    </lineage>
</organism>
<reference evidence="1" key="1">
    <citation type="submission" date="2020-10" db="EMBL/GenBank/DDBJ databases">
        <authorList>
            <person name="Gilroy R."/>
        </authorList>
    </citation>
    <scope>NUCLEOTIDE SEQUENCE</scope>
    <source>
        <strain evidence="1">18911</strain>
    </source>
</reference>
<proteinExistence type="predicted"/>
<dbReference type="CDD" id="cd07516">
    <property type="entry name" value="HAD_Pase"/>
    <property type="match status" value="1"/>
</dbReference>
<protein>
    <submittedName>
        <fullName evidence="1">HAD family hydrolase</fullName>
    </submittedName>
</protein>
<dbReference type="GO" id="GO:0005829">
    <property type="term" value="C:cytosol"/>
    <property type="evidence" value="ECO:0007669"/>
    <property type="project" value="TreeGrafter"/>
</dbReference>
<dbReference type="InterPro" id="IPR023214">
    <property type="entry name" value="HAD_sf"/>
</dbReference>
<dbReference type="SFLD" id="SFLDG01140">
    <property type="entry name" value="C2.B:_Phosphomannomutase_and_P"/>
    <property type="match status" value="1"/>
</dbReference>
<dbReference type="Gene3D" id="3.40.50.1000">
    <property type="entry name" value="HAD superfamily/HAD-like"/>
    <property type="match status" value="1"/>
</dbReference>
<name>A0A9D1MI28_9FIRM</name>
<dbReference type="SFLD" id="SFLDS00003">
    <property type="entry name" value="Haloacid_Dehalogenase"/>
    <property type="match status" value="1"/>
</dbReference>
<evidence type="ECO:0000313" key="2">
    <source>
        <dbReference type="Proteomes" id="UP000824094"/>
    </source>
</evidence>
<dbReference type="PANTHER" id="PTHR10000">
    <property type="entry name" value="PHOSPHOSERINE PHOSPHATASE"/>
    <property type="match status" value="1"/>
</dbReference>
<accession>A0A9D1MI28</accession>
<dbReference type="GO" id="GO:0016791">
    <property type="term" value="F:phosphatase activity"/>
    <property type="evidence" value="ECO:0007669"/>
    <property type="project" value="TreeGrafter"/>
</dbReference>
<reference evidence="1" key="2">
    <citation type="journal article" date="2021" name="PeerJ">
        <title>Extensive microbial diversity within the chicken gut microbiome revealed by metagenomics and culture.</title>
        <authorList>
            <person name="Gilroy R."/>
            <person name="Ravi A."/>
            <person name="Getino M."/>
            <person name="Pursley I."/>
            <person name="Horton D.L."/>
            <person name="Alikhan N.F."/>
            <person name="Baker D."/>
            <person name="Gharbi K."/>
            <person name="Hall N."/>
            <person name="Watson M."/>
            <person name="Adriaenssens E.M."/>
            <person name="Foster-Nyarko E."/>
            <person name="Jarju S."/>
            <person name="Secka A."/>
            <person name="Antonio M."/>
            <person name="Oren A."/>
            <person name="Chaudhuri R.R."/>
            <person name="La Ragione R."/>
            <person name="Hildebrand F."/>
            <person name="Pallen M.J."/>
        </authorList>
    </citation>
    <scope>NUCLEOTIDE SEQUENCE</scope>
    <source>
        <strain evidence="1">18911</strain>
    </source>
</reference>
<keyword evidence="1" id="KW-0378">Hydrolase</keyword>
<dbReference type="EMBL" id="DVNF01000118">
    <property type="protein sequence ID" value="HIU60526.1"/>
    <property type="molecule type" value="Genomic_DNA"/>
</dbReference>
<dbReference type="NCBIfam" id="TIGR00099">
    <property type="entry name" value="Cof-subfamily"/>
    <property type="match status" value="1"/>
</dbReference>
<dbReference type="InterPro" id="IPR000150">
    <property type="entry name" value="Cof"/>
</dbReference>
<dbReference type="SUPFAM" id="SSF56784">
    <property type="entry name" value="HAD-like"/>
    <property type="match status" value="1"/>
</dbReference>
<dbReference type="InterPro" id="IPR006379">
    <property type="entry name" value="HAD-SF_hydro_IIB"/>
</dbReference>
<comment type="caution">
    <text evidence="1">The sequence shown here is derived from an EMBL/GenBank/DDBJ whole genome shotgun (WGS) entry which is preliminary data.</text>
</comment>
<dbReference type="Pfam" id="PF08282">
    <property type="entry name" value="Hydrolase_3"/>
    <property type="match status" value="1"/>
</dbReference>
<dbReference type="PANTHER" id="PTHR10000:SF8">
    <property type="entry name" value="HAD SUPERFAMILY HYDROLASE-LIKE, TYPE 3"/>
    <property type="match status" value="1"/>
</dbReference>
<sequence length="268" mass="29890">MKYKLVASDFDDTMVDDNLKIGEKTKRAVKEYVEKGGKFVLCTGRMISAILPYARELGLHGEVVGYQGTVIADIDTGKFIKEDKMPYETAVKLLNFAEELGVQAQYYYRDTFVIKEENELSRMYAKYSFAPPLIVGMDPKEYLIQNKISPTKVLYLVPPERVKEIISAVNDRFPDEVLANTSKKFVVELVKKGIDKGVAMAYLGEKYGIPKEETVCIGDSLNDVAMLKYAGLAVVVENGSDEAKAYADVIAPPSDRDAVAWVLENLVD</sequence>
<evidence type="ECO:0000313" key="1">
    <source>
        <dbReference type="EMBL" id="HIU60526.1"/>
    </source>
</evidence>
<dbReference type="Gene3D" id="3.30.1240.10">
    <property type="match status" value="1"/>
</dbReference>